<protein>
    <recommendedName>
        <fullName evidence="2">histidine kinase</fullName>
        <ecNumber evidence="2">2.7.13.3</ecNumber>
    </recommendedName>
</protein>
<comment type="caution">
    <text evidence="7">The sequence shown here is derived from an EMBL/GenBank/DDBJ whole genome shotgun (WGS) entry which is preliminary data.</text>
</comment>
<dbReference type="Gene3D" id="3.30.565.10">
    <property type="entry name" value="Histidine kinase-like ATPase, C-terminal domain"/>
    <property type="match status" value="1"/>
</dbReference>
<comment type="catalytic activity">
    <reaction evidence="1">
        <text>ATP + protein L-histidine = ADP + protein N-phospho-L-histidine.</text>
        <dbReference type="EC" id="2.7.13.3"/>
    </reaction>
</comment>
<evidence type="ECO:0000256" key="2">
    <source>
        <dbReference type="ARBA" id="ARBA00012438"/>
    </source>
</evidence>
<keyword evidence="8" id="KW-1185">Reference proteome</keyword>
<dbReference type="InterPro" id="IPR004358">
    <property type="entry name" value="Sig_transdc_His_kin-like_C"/>
</dbReference>
<name>A0ABN0XGM2_9ACTN</name>
<evidence type="ECO:0000256" key="4">
    <source>
        <dbReference type="ARBA" id="ARBA00022777"/>
    </source>
</evidence>
<reference evidence="7 8" key="1">
    <citation type="journal article" date="2019" name="Int. J. Syst. Evol. Microbiol.">
        <title>The Global Catalogue of Microorganisms (GCM) 10K type strain sequencing project: providing services to taxonomists for standard genome sequencing and annotation.</title>
        <authorList>
            <consortium name="The Broad Institute Genomics Platform"/>
            <consortium name="The Broad Institute Genome Sequencing Center for Infectious Disease"/>
            <person name="Wu L."/>
            <person name="Ma J."/>
        </authorList>
    </citation>
    <scope>NUCLEOTIDE SEQUENCE [LARGE SCALE GENOMIC DNA]</scope>
    <source>
        <strain evidence="7 8">JCM 3146</strain>
    </source>
</reference>
<dbReference type="PRINTS" id="PR00344">
    <property type="entry name" value="BCTRLSENSOR"/>
</dbReference>
<accession>A0ABN0XGM2</accession>
<dbReference type="EC" id="2.7.13.3" evidence="2"/>
<proteinExistence type="predicted"/>
<dbReference type="PANTHER" id="PTHR43711:SF28">
    <property type="entry name" value="SENSOR HISTIDINE KINASE YXDK"/>
    <property type="match status" value="1"/>
</dbReference>
<evidence type="ECO:0000256" key="1">
    <source>
        <dbReference type="ARBA" id="ARBA00000085"/>
    </source>
</evidence>
<evidence type="ECO:0000313" key="7">
    <source>
        <dbReference type="EMBL" id="GAA0363652.1"/>
    </source>
</evidence>
<dbReference type="SUPFAM" id="SSF55874">
    <property type="entry name" value="ATPase domain of HSP90 chaperone/DNA topoisomerase II/histidine kinase"/>
    <property type="match status" value="1"/>
</dbReference>
<keyword evidence="5" id="KW-0902">Two-component regulatory system</keyword>
<keyword evidence="3" id="KW-0808">Transferase</keyword>
<dbReference type="InterPro" id="IPR050736">
    <property type="entry name" value="Sensor_HK_Regulatory"/>
</dbReference>
<dbReference type="CDD" id="cd00075">
    <property type="entry name" value="HATPase"/>
    <property type="match status" value="1"/>
</dbReference>
<dbReference type="InterPro" id="IPR036890">
    <property type="entry name" value="HATPase_C_sf"/>
</dbReference>
<dbReference type="PANTHER" id="PTHR43711">
    <property type="entry name" value="TWO-COMPONENT HISTIDINE KINASE"/>
    <property type="match status" value="1"/>
</dbReference>
<organism evidence="7 8">
    <name type="scientific">Actinoallomurus spadix</name>
    <dbReference type="NCBI Taxonomy" id="79912"/>
    <lineage>
        <taxon>Bacteria</taxon>
        <taxon>Bacillati</taxon>
        <taxon>Actinomycetota</taxon>
        <taxon>Actinomycetes</taxon>
        <taxon>Streptosporangiales</taxon>
        <taxon>Thermomonosporaceae</taxon>
        <taxon>Actinoallomurus</taxon>
    </lineage>
</organism>
<dbReference type="RefSeq" id="WP_343886606.1">
    <property type="nucleotide sequence ID" value="NZ_BAAABM010000062.1"/>
</dbReference>
<evidence type="ECO:0000256" key="5">
    <source>
        <dbReference type="ARBA" id="ARBA00023012"/>
    </source>
</evidence>
<keyword evidence="4" id="KW-0418">Kinase</keyword>
<feature type="domain" description="Histidine kinase/HSP90-like ATPase" evidence="6">
    <location>
        <begin position="11"/>
        <end position="65"/>
    </location>
</feature>
<dbReference type="Proteomes" id="UP001501822">
    <property type="component" value="Unassembled WGS sequence"/>
</dbReference>
<dbReference type="Pfam" id="PF02518">
    <property type="entry name" value="HATPase_c"/>
    <property type="match status" value="1"/>
</dbReference>
<evidence type="ECO:0000313" key="8">
    <source>
        <dbReference type="Proteomes" id="UP001501822"/>
    </source>
</evidence>
<sequence>MVERHVDREVNGLFEPFRRLGPRDTERPGLGLSIVRSITRAHGGTVRAAPDPGGGLEIEVRLPPAR</sequence>
<evidence type="ECO:0000259" key="6">
    <source>
        <dbReference type="Pfam" id="PF02518"/>
    </source>
</evidence>
<gene>
    <name evidence="7" type="ORF">GCM10010151_62060</name>
</gene>
<evidence type="ECO:0000256" key="3">
    <source>
        <dbReference type="ARBA" id="ARBA00022679"/>
    </source>
</evidence>
<dbReference type="EMBL" id="BAAABM010000062">
    <property type="protein sequence ID" value="GAA0363652.1"/>
    <property type="molecule type" value="Genomic_DNA"/>
</dbReference>
<dbReference type="InterPro" id="IPR003594">
    <property type="entry name" value="HATPase_dom"/>
</dbReference>